<sequence>MKIAIVGYSAETGAAKNADEIWQLIIDNQSTIQEIPQFKNRRPFGSYIESAKKFDNDFFGYSYNEALHIDPQHRLLLKHVVKALEMSGEANIKASNNIGVFATCGINVYLLNNILSNINFADLEENPFSMTGNSSDFLATRIAYKMNCQGPAVNVQTGCSGSLVALHLARQSLVANECDVAIVGGVHLTDYDMHGYPHQEGGVLSNSGQCNAFDANAEGTVFSSGVGVVVLKTLEQAEKDNNTIYACIDASFINNDGSRKIGFTAPSVQGQADVLSKLYIKNGIDIDSISYLETHGTATKLGDAIELKAINEAFSKFGKYPYNCKIGAIKNNIGHTDVAAGMLGIIKLILAFQHSIRPGLLGFKEKNKNLDDSQRSLIFSSEHDEWPGKKVAAISAFGIGGTNAHVVLSEYVDYKLDHSATSSFPLLLSAKTKKSLDSLAKEFNKYNFRDLSIPLSIAVGRKSYNHRLIKFLDGRISENHTHEVPDIFFMFPGQGCQYVGMAKELYEQLDGYAEEIDVLDLLFQKQGLCSIKELIFSGKYDLSRTLYTQPTLFCIEYALAKCLMKLGIKPSALFGHSLGEYVCYVISGILSLNDAVAILYKRAVLLDGLRDGMMISVNCDIKQIQELIYYNNCDIAAFNSQNLITLSGKRSDIEKIKIELDKLSIFYKDLNTSGAFHSRYIEEIASEFLGFCQGFTFEKGILPIISNITGKEIFEIDAHYLSRHLTRPVNFVEMVHTIRSKSGNAALIEIGPGKTFGTLLKMNNQPEYLKAFQSMRGAHEKEAINYLPMSLLLCDLWLCGIDVDFSSYAKPWNYRKKALPTYVFDEKDCYLAPKVEQLSKGNKNPINKWLYRKALVSITNNINSYIYDVRERINIKSIQNYINHQIQHLIVDITCDISLEDYKNTVEFFQKQTFLFKNLKLVDFVTHRSCDGYLWSLFKSFALCLPQELSYLNVRFIDSVSNNDLIINKIIDSNLPYRYIKILDGIPYYQTYTDENPQGDKKQYNNVLIIGGAGRMGQFYSHALDRNTSGKIIVGSRSGTFSANDSKFISCPLDITNYNSLSHAFIDIEKKYGTIDLIIHAAGVQQEEHVRRTGDIDSKYIAKVLEPKIKGLQNLKLLSDAIKTKPEVTIVSSISSIIGGIDLLVYTASHTFVDEFATAQGWNVHNWDALRVNEIIEHNVGVTLSNISITDQEGKELSEYLLNKNGNTVISTIDLKTRVDNWSSYQEEQIEENIATNKNTVDRPNLRSVYIPPSTSSEILLHKIWTNFLDYSKIGIDDNFFELGGDSLQALQLVRIISRETGWLIKTVDLFELPNIRALSMKYGDSPSETEENTAQELNARLLNKKKFLENIKNRKKL</sequence>
<evidence type="ECO:0000259" key="4">
    <source>
        <dbReference type="PROSITE" id="PS50075"/>
    </source>
</evidence>
<dbReference type="OrthoDB" id="9778690at2"/>
<dbReference type="Pfam" id="PF02801">
    <property type="entry name" value="Ketoacyl-synt_C"/>
    <property type="match status" value="1"/>
</dbReference>
<evidence type="ECO:0000313" key="7">
    <source>
        <dbReference type="Proteomes" id="UP000239425"/>
    </source>
</evidence>
<protein>
    <submittedName>
        <fullName evidence="6">Phthiocerol synthesis polyketide synthase type I PpsE</fullName>
    </submittedName>
</protein>
<dbReference type="Pfam" id="PF00109">
    <property type="entry name" value="ketoacyl-synt"/>
    <property type="match status" value="1"/>
</dbReference>
<feature type="domain" description="Ketosynthase family 3 (KS3)" evidence="5">
    <location>
        <begin position="1"/>
        <end position="410"/>
    </location>
</feature>
<dbReference type="SMART" id="SM00822">
    <property type="entry name" value="PKS_KR"/>
    <property type="match status" value="1"/>
</dbReference>
<dbReference type="Proteomes" id="UP000239425">
    <property type="component" value="Unassembled WGS sequence"/>
</dbReference>
<dbReference type="SUPFAM" id="SSF51735">
    <property type="entry name" value="NAD(P)-binding Rossmann-fold domains"/>
    <property type="match status" value="1"/>
</dbReference>
<dbReference type="RefSeq" id="WP_104207059.1">
    <property type="nucleotide sequence ID" value="NZ_PHHC01000100.1"/>
</dbReference>
<keyword evidence="2" id="KW-0597">Phosphoprotein</keyword>
<dbReference type="InterPro" id="IPR016035">
    <property type="entry name" value="Acyl_Trfase/lysoPLipase"/>
</dbReference>
<dbReference type="Pfam" id="PF00698">
    <property type="entry name" value="Acyl_transf_1"/>
    <property type="match status" value="1"/>
</dbReference>
<dbReference type="PROSITE" id="PS52004">
    <property type="entry name" value="KS3_2"/>
    <property type="match status" value="1"/>
</dbReference>
<proteinExistence type="predicted"/>
<dbReference type="SUPFAM" id="SSF52151">
    <property type="entry name" value="FabD/lysophospholipase-like"/>
    <property type="match status" value="1"/>
</dbReference>
<dbReference type="PROSITE" id="PS00012">
    <property type="entry name" value="PHOSPHOPANTETHEINE"/>
    <property type="match status" value="1"/>
</dbReference>
<dbReference type="PANTHER" id="PTHR43775">
    <property type="entry name" value="FATTY ACID SYNTHASE"/>
    <property type="match status" value="1"/>
</dbReference>
<dbReference type="InterPro" id="IPR014043">
    <property type="entry name" value="Acyl_transferase_dom"/>
</dbReference>
<dbReference type="Gene3D" id="3.40.50.720">
    <property type="entry name" value="NAD(P)-binding Rossmann-like Domain"/>
    <property type="match status" value="1"/>
</dbReference>
<dbReference type="InterPro" id="IPR014030">
    <property type="entry name" value="Ketoacyl_synth_N"/>
</dbReference>
<dbReference type="SMART" id="SM00825">
    <property type="entry name" value="PKS_KS"/>
    <property type="match status" value="1"/>
</dbReference>
<dbReference type="GO" id="GO:0005886">
    <property type="term" value="C:plasma membrane"/>
    <property type="evidence" value="ECO:0007669"/>
    <property type="project" value="TreeGrafter"/>
</dbReference>
<dbReference type="GO" id="GO:0005737">
    <property type="term" value="C:cytoplasm"/>
    <property type="evidence" value="ECO:0007669"/>
    <property type="project" value="TreeGrafter"/>
</dbReference>
<dbReference type="Gene3D" id="3.40.47.10">
    <property type="match status" value="1"/>
</dbReference>
<dbReference type="InterPro" id="IPR001227">
    <property type="entry name" value="Ac_transferase_dom_sf"/>
</dbReference>
<dbReference type="GO" id="GO:0071770">
    <property type="term" value="P:DIM/DIP cell wall layer assembly"/>
    <property type="evidence" value="ECO:0007669"/>
    <property type="project" value="TreeGrafter"/>
</dbReference>
<evidence type="ECO:0000256" key="3">
    <source>
        <dbReference type="ARBA" id="ARBA00022679"/>
    </source>
</evidence>
<name>A0A2S5R7Z9_9PROT</name>
<dbReference type="PROSITE" id="PS50075">
    <property type="entry name" value="CARRIER"/>
    <property type="match status" value="1"/>
</dbReference>
<dbReference type="Gene3D" id="3.40.366.10">
    <property type="entry name" value="Malonyl-Coenzyme A Acyl Carrier Protein, domain 2"/>
    <property type="match status" value="1"/>
</dbReference>
<dbReference type="Pfam" id="PF00550">
    <property type="entry name" value="PP-binding"/>
    <property type="match status" value="1"/>
</dbReference>
<dbReference type="InterPro" id="IPR057326">
    <property type="entry name" value="KR_dom"/>
</dbReference>
<evidence type="ECO:0000256" key="1">
    <source>
        <dbReference type="ARBA" id="ARBA00022450"/>
    </source>
</evidence>
<gene>
    <name evidence="6" type="ORF">HCUR_01092</name>
</gene>
<dbReference type="CDD" id="cd00833">
    <property type="entry name" value="PKS"/>
    <property type="match status" value="1"/>
</dbReference>
<dbReference type="InterPro" id="IPR036736">
    <property type="entry name" value="ACP-like_sf"/>
</dbReference>
<dbReference type="InterPro" id="IPR020841">
    <property type="entry name" value="PKS_Beta-ketoAc_synthase_dom"/>
</dbReference>
<dbReference type="SUPFAM" id="SSF47336">
    <property type="entry name" value="ACP-like"/>
    <property type="match status" value="1"/>
</dbReference>
<dbReference type="Gene3D" id="1.10.1200.10">
    <property type="entry name" value="ACP-like"/>
    <property type="match status" value="1"/>
</dbReference>
<keyword evidence="1" id="KW-0596">Phosphopantetheine</keyword>
<dbReference type="InterPro" id="IPR013968">
    <property type="entry name" value="PKS_KR"/>
</dbReference>
<comment type="caution">
    <text evidence="6">The sequence shown here is derived from an EMBL/GenBank/DDBJ whole genome shotgun (WGS) entry which is preliminary data.</text>
</comment>
<dbReference type="SMART" id="SM00827">
    <property type="entry name" value="PKS_AT"/>
    <property type="match status" value="1"/>
</dbReference>
<dbReference type="GO" id="GO:0006633">
    <property type="term" value="P:fatty acid biosynthetic process"/>
    <property type="evidence" value="ECO:0007669"/>
    <property type="project" value="TreeGrafter"/>
</dbReference>
<dbReference type="SUPFAM" id="SSF55048">
    <property type="entry name" value="Probable ACP-binding domain of malonyl-CoA ACP transacylase"/>
    <property type="match status" value="1"/>
</dbReference>
<keyword evidence="3" id="KW-0808">Transferase</keyword>
<dbReference type="InterPro" id="IPR006162">
    <property type="entry name" value="Ppantetheine_attach_site"/>
</dbReference>
<dbReference type="InterPro" id="IPR009081">
    <property type="entry name" value="PP-bd_ACP"/>
</dbReference>
<dbReference type="InterPro" id="IPR032821">
    <property type="entry name" value="PKS_assoc"/>
</dbReference>
<feature type="domain" description="Carrier" evidence="4">
    <location>
        <begin position="1252"/>
        <end position="1327"/>
    </location>
</feature>
<dbReference type="InterPro" id="IPR016036">
    <property type="entry name" value="Malonyl_transacylase_ACP-bd"/>
</dbReference>
<dbReference type="PANTHER" id="PTHR43775:SF51">
    <property type="entry name" value="INACTIVE PHENOLPHTHIOCEROL SYNTHESIS POLYKETIDE SYNTHASE TYPE I PKS1-RELATED"/>
    <property type="match status" value="1"/>
</dbReference>
<dbReference type="EMBL" id="PHHC01000100">
    <property type="protein sequence ID" value="PPE03461.1"/>
    <property type="molecule type" value="Genomic_DNA"/>
</dbReference>
<dbReference type="InterPro" id="IPR014031">
    <property type="entry name" value="Ketoacyl_synth_C"/>
</dbReference>
<reference evidence="6 7" key="1">
    <citation type="submission" date="2017-11" db="EMBL/GenBank/DDBJ databases">
        <title>Comparative genomic analysis of Holospora spp., intranuclear symbionts of paramecia.</title>
        <authorList>
            <person name="Garushyants S.K."/>
            <person name="Beliavskaya A."/>
            <person name="Malko D.B."/>
            <person name="Logacheva M.D."/>
            <person name="Rautian M.S."/>
            <person name="Gelfand M.S."/>
        </authorList>
    </citation>
    <scope>NUCLEOTIDE SEQUENCE [LARGE SCALE GENOMIC DNA]</scope>
    <source>
        <strain evidence="7">02AZ16</strain>
    </source>
</reference>
<evidence type="ECO:0000256" key="2">
    <source>
        <dbReference type="ARBA" id="ARBA00022553"/>
    </source>
</evidence>
<keyword evidence="7" id="KW-1185">Reference proteome</keyword>
<dbReference type="InterPro" id="IPR016039">
    <property type="entry name" value="Thiolase-like"/>
</dbReference>
<dbReference type="GO" id="GO:0004312">
    <property type="term" value="F:fatty acid synthase activity"/>
    <property type="evidence" value="ECO:0007669"/>
    <property type="project" value="TreeGrafter"/>
</dbReference>
<dbReference type="InterPro" id="IPR036291">
    <property type="entry name" value="NAD(P)-bd_dom_sf"/>
</dbReference>
<dbReference type="Pfam" id="PF08659">
    <property type="entry name" value="KR"/>
    <property type="match status" value="1"/>
</dbReference>
<organism evidence="6 7">
    <name type="scientific">Holospora curviuscula</name>
    <dbReference type="NCBI Taxonomy" id="1082868"/>
    <lineage>
        <taxon>Bacteria</taxon>
        <taxon>Pseudomonadati</taxon>
        <taxon>Pseudomonadota</taxon>
        <taxon>Alphaproteobacteria</taxon>
        <taxon>Holosporales</taxon>
        <taxon>Holosporaceae</taxon>
        <taxon>Holospora</taxon>
    </lineage>
</organism>
<evidence type="ECO:0000313" key="6">
    <source>
        <dbReference type="EMBL" id="PPE03461.1"/>
    </source>
</evidence>
<accession>A0A2S5R7Z9</accession>
<dbReference type="Pfam" id="PF16197">
    <property type="entry name" value="KAsynt_C_assoc"/>
    <property type="match status" value="1"/>
</dbReference>
<evidence type="ECO:0000259" key="5">
    <source>
        <dbReference type="PROSITE" id="PS52004"/>
    </source>
</evidence>
<dbReference type="Gene3D" id="1.10.1240.100">
    <property type="match status" value="1"/>
</dbReference>
<dbReference type="InterPro" id="IPR050091">
    <property type="entry name" value="PKS_NRPS_Biosynth_Enz"/>
</dbReference>
<dbReference type="SUPFAM" id="SSF53901">
    <property type="entry name" value="Thiolase-like"/>
    <property type="match status" value="1"/>
</dbReference>